<feature type="signal peptide" evidence="1">
    <location>
        <begin position="1"/>
        <end position="25"/>
    </location>
</feature>
<dbReference type="HOGENOM" id="CLU_411427_0_0_9"/>
<dbReference type="InterPro" id="IPR006637">
    <property type="entry name" value="ChW"/>
</dbReference>
<dbReference type="AlphaFoldDB" id="H6LFD9"/>
<accession>H6LFD9</accession>
<keyword evidence="1" id="KW-0732">Signal</keyword>
<dbReference type="STRING" id="931626.Awo_c26730"/>
<dbReference type="KEGG" id="awo:Awo_c26730"/>
<evidence type="ECO:0000313" key="3">
    <source>
        <dbReference type="Proteomes" id="UP000007177"/>
    </source>
</evidence>
<gene>
    <name evidence="2" type="ordered locus">Awo_c26730</name>
</gene>
<dbReference type="eggNOG" id="COG5492">
    <property type="taxonomic scope" value="Bacteria"/>
</dbReference>
<dbReference type="Gene3D" id="1.20.1270.90">
    <property type="entry name" value="AF1782-like"/>
    <property type="match status" value="2"/>
</dbReference>
<feature type="chain" id="PRO_5003604264" description="Clostridial hydrophobic W" evidence="1">
    <location>
        <begin position="26"/>
        <end position="667"/>
    </location>
</feature>
<dbReference type="OrthoDB" id="1776301at2"/>
<evidence type="ECO:0000313" key="2">
    <source>
        <dbReference type="EMBL" id="AFA49426.1"/>
    </source>
</evidence>
<proteinExistence type="predicted"/>
<keyword evidence="3" id="KW-1185">Reference proteome</keyword>
<dbReference type="SMART" id="SM00728">
    <property type="entry name" value="ChW"/>
    <property type="match status" value="3"/>
</dbReference>
<evidence type="ECO:0008006" key="4">
    <source>
        <dbReference type="Google" id="ProtNLM"/>
    </source>
</evidence>
<protein>
    <recommendedName>
        <fullName evidence="4">Clostridial hydrophobic W</fullName>
    </recommendedName>
</protein>
<reference evidence="2 3" key="2">
    <citation type="journal article" date="2012" name="PLoS ONE">
        <title>An ancient pathway combining carbon dioxide fixation with the generation and utilization of a sodium ion gradient for ATP synthesis.</title>
        <authorList>
            <person name="Poehlein A."/>
            <person name="Schmidt S."/>
            <person name="Kaster A.K."/>
            <person name="Goenrich M."/>
            <person name="Vollmers J."/>
            <person name="Thurmer A."/>
            <person name="Bertsch J."/>
            <person name="Schuchmann K."/>
            <person name="Voigt B."/>
            <person name="Hecker M."/>
            <person name="Daniel R."/>
            <person name="Thauer R.K."/>
            <person name="Gottschalk G."/>
            <person name="Muller V."/>
        </authorList>
    </citation>
    <scope>NUCLEOTIDE SEQUENCE [LARGE SCALE GENOMIC DNA]</scope>
    <source>
        <strain evidence="3">ATCC 29683 / DSM 1030 / JCM 2381 / KCTC 1655 / WB1</strain>
    </source>
</reference>
<name>H6LFD9_ACEWD</name>
<dbReference type="RefSeq" id="WP_014357026.1">
    <property type="nucleotide sequence ID" value="NC_016894.1"/>
</dbReference>
<organism evidence="2 3">
    <name type="scientific">Acetobacterium woodii (strain ATCC 29683 / DSM 1030 / JCM 2381 / KCTC 1655 / WB1)</name>
    <dbReference type="NCBI Taxonomy" id="931626"/>
    <lineage>
        <taxon>Bacteria</taxon>
        <taxon>Bacillati</taxon>
        <taxon>Bacillota</taxon>
        <taxon>Clostridia</taxon>
        <taxon>Eubacteriales</taxon>
        <taxon>Eubacteriaceae</taxon>
        <taxon>Acetobacterium</taxon>
    </lineage>
</organism>
<sequence length="667" mass="71969">MKKLRISFLAAVMIVSMFFSANVFAQEEDPASESDIGVTYRTHIENDGWLQGWMTDGNLSGSEGRGLRLEGIEIELTGNVPDDMKIQYRTHIQNEGWKQGWVADGMMSGSEGKGLRLEAIEIELTGTTASDYSVKYRTHIQNDGWKQGWVADGQLSGSEGKGLRLEAIEIMIVKTPVKAAYDKYLAVLDQVKETDYTTASWATYQKVVAANVVTKDDIANKITEATNAIEKAQESLVKIADLSVYNDILSSVSETDYTPDSWDIYQLVIDANVVTEQNTQAEVDAATIAIIKAQKELVKLADMTNYEAVRDAVKKEQVKSGWPEYQAVLDANVVTNLNTQAEVDAATGAILEAQKKLVLYSDLTAFNTAISLYVQYGADAANAPYTSATWNPYVTNCETYGTLTNGVWSYDVITKNTEQSIIDAAVTDIDSYLKKLVVTSDLTAFNAAKNIKISDGPYTTASFTSYTNNAQVIAITGIATETLKGYSQDVVDGYTNTLIALQNAILVLGSDMTAYDAALAAVKQSNYTPASWTTYQTVVTANVVTPDSSQSAVNNATAKIVAAQKNLVYTATNVITKAKLNSDNFGIQKVGDNILTRANEMLTNAGIDKTAYTMSFKQVAGGTAVINPTTGVITSSGDNTATVTFTITPTDGGAAATTANIMILINN</sequence>
<reference evidence="3" key="1">
    <citation type="submission" date="2011-07" db="EMBL/GenBank/DDBJ databases">
        <title>Complete genome sequence of Acetobacterium woodii.</title>
        <authorList>
            <person name="Poehlein A."/>
            <person name="Schmidt S."/>
            <person name="Kaster A.-K."/>
            <person name="Goenrich M."/>
            <person name="Vollmers J."/>
            <person name="Thuermer A."/>
            <person name="Gottschalk G."/>
            <person name="Thauer R.K."/>
            <person name="Daniel R."/>
            <person name="Mueller V."/>
        </authorList>
    </citation>
    <scope>NUCLEOTIDE SEQUENCE [LARGE SCALE GENOMIC DNA]</scope>
    <source>
        <strain evidence="3">ATCC 29683 / DSM 1030 / JCM 2381 / KCTC 1655 / WB1</strain>
    </source>
</reference>
<dbReference type="Proteomes" id="UP000007177">
    <property type="component" value="Chromosome"/>
</dbReference>
<dbReference type="EMBL" id="CP002987">
    <property type="protein sequence ID" value="AFA49426.1"/>
    <property type="molecule type" value="Genomic_DNA"/>
</dbReference>
<evidence type="ECO:0000256" key="1">
    <source>
        <dbReference type="SAM" id="SignalP"/>
    </source>
</evidence>
<dbReference type="Pfam" id="PF07538">
    <property type="entry name" value="ChW"/>
    <property type="match status" value="3"/>
</dbReference>